<keyword evidence="2" id="KW-1185">Reference proteome</keyword>
<evidence type="ECO:0000313" key="1">
    <source>
        <dbReference type="EMBL" id="GEN59910.1"/>
    </source>
</evidence>
<sequence length="144" mass="14293">MNQHALIQDRCQITYAGAAIALEAAVARSREINAPECIAVVDAGGNLLAYGRVEGAAVLALKPSIAKAQTAASLGIATGPFPFEFGVDLAIASKGGITNLGGGLPIIVDGVVLGAIGVGSGTTEQDVEVAEAGRAALLRALGSK</sequence>
<dbReference type="AlphaFoldDB" id="A0A511XAD2"/>
<comment type="caution">
    <text evidence="1">The sequence shown here is derived from an EMBL/GenBank/DDBJ whole genome shotgun (WGS) entry which is preliminary data.</text>
</comment>
<accession>A0A511XAD2</accession>
<dbReference type="SUPFAM" id="SSF143744">
    <property type="entry name" value="GlcG-like"/>
    <property type="match status" value="1"/>
</dbReference>
<dbReference type="PANTHER" id="PTHR34309:SF1">
    <property type="entry name" value="PROTEIN GLCG"/>
    <property type="match status" value="1"/>
</dbReference>
<name>A0A511XAD2_9PROT</name>
<dbReference type="STRING" id="1120919.GCA_000429165_01639"/>
<organism evidence="1 2">
    <name type="scientific">Acetobacter nitrogenifigens DSM 23921 = NBRC 105050</name>
    <dbReference type="NCBI Taxonomy" id="1120919"/>
    <lineage>
        <taxon>Bacteria</taxon>
        <taxon>Pseudomonadati</taxon>
        <taxon>Pseudomonadota</taxon>
        <taxon>Alphaproteobacteria</taxon>
        <taxon>Acetobacterales</taxon>
        <taxon>Acetobacteraceae</taxon>
        <taxon>Acetobacter</taxon>
    </lineage>
</organism>
<evidence type="ECO:0008006" key="3">
    <source>
        <dbReference type="Google" id="ProtNLM"/>
    </source>
</evidence>
<gene>
    <name evidence="1" type="ORF">ANI02nite_17940</name>
</gene>
<dbReference type="InterPro" id="IPR005624">
    <property type="entry name" value="PduO/GlcC-like"/>
</dbReference>
<dbReference type="InterPro" id="IPR052517">
    <property type="entry name" value="GlcG_carb_metab_protein"/>
</dbReference>
<proteinExistence type="predicted"/>
<dbReference type="Pfam" id="PF03928">
    <property type="entry name" value="HbpS-like"/>
    <property type="match status" value="1"/>
</dbReference>
<dbReference type="RefSeq" id="WP_026397659.1">
    <property type="nucleotide sequence ID" value="NZ_AUBI01000004.1"/>
</dbReference>
<dbReference type="EMBL" id="BJYF01000009">
    <property type="protein sequence ID" value="GEN59910.1"/>
    <property type="molecule type" value="Genomic_DNA"/>
</dbReference>
<dbReference type="InterPro" id="IPR038084">
    <property type="entry name" value="PduO/GlcC-like_sf"/>
</dbReference>
<dbReference type="PANTHER" id="PTHR34309">
    <property type="entry name" value="SLR1406 PROTEIN"/>
    <property type="match status" value="1"/>
</dbReference>
<evidence type="ECO:0000313" key="2">
    <source>
        <dbReference type="Proteomes" id="UP000321635"/>
    </source>
</evidence>
<dbReference type="OrthoDB" id="9815788at2"/>
<protein>
    <recommendedName>
        <fullName evidence="3">Heme-binding protein</fullName>
    </recommendedName>
</protein>
<reference evidence="1 2" key="1">
    <citation type="submission" date="2019-07" db="EMBL/GenBank/DDBJ databases">
        <title>Whole genome shotgun sequence of Acetobacter nitrogenifigens NBRC 105050.</title>
        <authorList>
            <person name="Hosoyama A."/>
            <person name="Uohara A."/>
            <person name="Ohji S."/>
            <person name="Ichikawa N."/>
        </authorList>
    </citation>
    <scope>NUCLEOTIDE SEQUENCE [LARGE SCALE GENOMIC DNA]</scope>
    <source>
        <strain evidence="1 2">NBRC 105050</strain>
    </source>
</reference>
<dbReference type="Gene3D" id="3.30.450.150">
    <property type="entry name" value="Haem-degrading domain"/>
    <property type="match status" value="1"/>
</dbReference>
<dbReference type="Proteomes" id="UP000321635">
    <property type="component" value="Unassembled WGS sequence"/>
</dbReference>